<organism evidence="1">
    <name type="scientific">marine sediment metagenome</name>
    <dbReference type="NCBI Taxonomy" id="412755"/>
    <lineage>
        <taxon>unclassified sequences</taxon>
        <taxon>metagenomes</taxon>
        <taxon>ecological metagenomes</taxon>
    </lineage>
</organism>
<sequence>AKELPGVYNEKQVRQIIQDCMRFYKQHSQHGKRFAQILQPQDFDAIAKRYPGI</sequence>
<dbReference type="AlphaFoldDB" id="X0XH27"/>
<gene>
    <name evidence="1" type="ORF">S01H1_47784</name>
</gene>
<accession>X0XH27</accession>
<dbReference type="EMBL" id="BARS01030646">
    <property type="protein sequence ID" value="GAG24256.1"/>
    <property type="molecule type" value="Genomic_DNA"/>
</dbReference>
<name>X0XH27_9ZZZZ</name>
<protein>
    <submittedName>
        <fullName evidence="1">Putative dissimilatory sulfite reductase B (DsrB)</fullName>
    </submittedName>
</protein>
<evidence type="ECO:0000313" key="1">
    <source>
        <dbReference type="EMBL" id="GAG24256.1"/>
    </source>
</evidence>
<reference evidence="1" key="1">
    <citation type="journal article" date="2014" name="Front. Microbiol.">
        <title>High frequency of phylogenetically diverse reductive dehalogenase-homologous genes in deep subseafloor sedimentary metagenomes.</title>
        <authorList>
            <person name="Kawai M."/>
            <person name="Futagami T."/>
            <person name="Toyoda A."/>
            <person name="Takaki Y."/>
            <person name="Nishi S."/>
            <person name="Hori S."/>
            <person name="Arai W."/>
            <person name="Tsubouchi T."/>
            <person name="Morono Y."/>
            <person name="Uchiyama I."/>
            <person name="Ito T."/>
            <person name="Fujiyama A."/>
            <person name="Inagaki F."/>
            <person name="Takami H."/>
        </authorList>
    </citation>
    <scope>NUCLEOTIDE SEQUENCE</scope>
    <source>
        <strain evidence="1">Expedition CK06-06</strain>
    </source>
</reference>
<comment type="caution">
    <text evidence="1">The sequence shown here is derived from an EMBL/GenBank/DDBJ whole genome shotgun (WGS) entry which is preliminary data.</text>
</comment>
<proteinExistence type="predicted"/>
<feature type="non-terminal residue" evidence="1">
    <location>
        <position position="1"/>
    </location>
</feature>